<dbReference type="Pfam" id="PF01395">
    <property type="entry name" value="PBP_GOBP"/>
    <property type="match status" value="1"/>
</dbReference>
<dbReference type="InterPro" id="IPR006170">
    <property type="entry name" value="PBP/GOBP"/>
</dbReference>
<evidence type="ECO:0000313" key="3">
    <source>
        <dbReference type="EMBL" id="KAF7284579.1"/>
    </source>
</evidence>
<sequence length="146" mass="15926">MNQLIIVVFFACVAALLASPEPNAAARESQEKLREARQKCQSNPATAIDESSLRGWTRDGPRPANYGAHSLCISKTLGWQNEDGSVNTDTIRARAENILGSSPKLDEIVSECAQNKANAEETAIHLTRCYGKYAPRPKGRPPGRPH</sequence>
<keyword evidence="2" id="KW-0732">Signal</keyword>
<protein>
    <submittedName>
        <fullName evidence="3">Uncharacterized protein</fullName>
    </submittedName>
</protein>
<name>A0A834MMT8_RHYFE</name>
<organism evidence="3 4">
    <name type="scientific">Rhynchophorus ferrugineus</name>
    <name type="common">Red palm weevil</name>
    <name type="synonym">Curculio ferrugineus</name>
    <dbReference type="NCBI Taxonomy" id="354439"/>
    <lineage>
        <taxon>Eukaryota</taxon>
        <taxon>Metazoa</taxon>
        <taxon>Ecdysozoa</taxon>
        <taxon>Arthropoda</taxon>
        <taxon>Hexapoda</taxon>
        <taxon>Insecta</taxon>
        <taxon>Pterygota</taxon>
        <taxon>Neoptera</taxon>
        <taxon>Endopterygota</taxon>
        <taxon>Coleoptera</taxon>
        <taxon>Polyphaga</taxon>
        <taxon>Cucujiformia</taxon>
        <taxon>Curculionidae</taxon>
        <taxon>Dryophthorinae</taxon>
        <taxon>Rhynchophorus</taxon>
    </lineage>
</organism>
<dbReference type="SUPFAM" id="SSF47565">
    <property type="entry name" value="Insect pheromone/odorant-binding proteins"/>
    <property type="match status" value="1"/>
</dbReference>
<feature type="chain" id="PRO_5032744893" evidence="2">
    <location>
        <begin position="19"/>
        <end position="146"/>
    </location>
</feature>
<dbReference type="EMBL" id="JAACXV010000075">
    <property type="protein sequence ID" value="KAF7284579.1"/>
    <property type="molecule type" value="Genomic_DNA"/>
</dbReference>
<dbReference type="Proteomes" id="UP000625711">
    <property type="component" value="Unassembled WGS sequence"/>
</dbReference>
<dbReference type="GO" id="GO:0005549">
    <property type="term" value="F:odorant binding"/>
    <property type="evidence" value="ECO:0007669"/>
    <property type="project" value="InterPro"/>
</dbReference>
<evidence type="ECO:0000313" key="4">
    <source>
        <dbReference type="Proteomes" id="UP000625711"/>
    </source>
</evidence>
<dbReference type="AlphaFoldDB" id="A0A834MMT8"/>
<evidence type="ECO:0000256" key="2">
    <source>
        <dbReference type="SAM" id="SignalP"/>
    </source>
</evidence>
<proteinExistence type="predicted"/>
<gene>
    <name evidence="3" type="ORF">GWI33_021959</name>
</gene>
<accession>A0A834MMT8</accession>
<dbReference type="InterPro" id="IPR036728">
    <property type="entry name" value="PBP_GOBP_sf"/>
</dbReference>
<feature type="region of interest" description="Disordered" evidence="1">
    <location>
        <begin position="38"/>
        <end position="61"/>
    </location>
</feature>
<evidence type="ECO:0000256" key="1">
    <source>
        <dbReference type="SAM" id="MobiDB-lite"/>
    </source>
</evidence>
<comment type="caution">
    <text evidence="3">The sequence shown here is derived from an EMBL/GenBank/DDBJ whole genome shotgun (WGS) entry which is preliminary data.</text>
</comment>
<reference evidence="3" key="1">
    <citation type="submission" date="2020-08" db="EMBL/GenBank/DDBJ databases">
        <title>Genome sequencing and assembly of the red palm weevil Rhynchophorus ferrugineus.</title>
        <authorList>
            <person name="Dias G.B."/>
            <person name="Bergman C.M."/>
            <person name="Manee M."/>
        </authorList>
    </citation>
    <scope>NUCLEOTIDE SEQUENCE</scope>
    <source>
        <strain evidence="3">AA-2017</strain>
        <tissue evidence="3">Whole larva</tissue>
    </source>
</reference>
<dbReference type="CDD" id="cd23992">
    <property type="entry name" value="PBP_GOBP"/>
    <property type="match status" value="1"/>
</dbReference>
<feature type="signal peptide" evidence="2">
    <location>
        <begin position="1"/>
        <end position="18"/>
    </location>
</feature>
<keyword evidence="4" id="KW-1185">Reference proteome</keyword>
<dbReference type="Gene3D" id="1.10.238.20">
    <property type="entry name" value="Pheromone/general odorant binding protein domain"/>
    <property type="match status" value="1"/>
</dbReference>
<dbReference type="OrthoDB" id="6783999at2759"/>